<dbReference type="Pfam" id="PF02525">
    <property type="entry name" value="Flavodoxin_2"/>
    <property type="match status" value="1"/>
</dbReference>
<dbReference type="InterPro" id="IPR029039">
    <property type="entry name" value="Flavoprotein-like_sf"/>
</dbReference>
<proteinExistence type="predicted"/>
<sequence>MQVLHIDSAITGAASVSRQLTAQTVAAWVAAHPGAQVQYLDLLAEAPGH</sequence>
<accession>A0A540WHA2</accession>
<organism evidence="2 3">
    <name type="scientific">Myxococcus llanfairpwllgwyngyllgogerychwyrndrobwllllantysiliogogogochensis</name>
    <dbReference type="NCBI Taxonomy" id="2590453"/>
    <lineage>
        <taxon>Bacteria</taxon>
        <taxon>Pseudomonadati</taxon>
        <taxon>Myxococcota</taxon>
        <taxon>Myxococcia</taxon>
        <taxon>Myxococcales</taxon>
        <taxon>Cystobacterineae</taxon>
        <taxon>Myxococcaceae</taxon>
        <taxon>Myxococcus</taxon>
    </lineage>
</organism>
<evidence type="ECO:0000259" key="1">
    <source>
        <dbReference type="Pfam" id="PF02525"/>
    </source>
</evidence>
<dbReference type="Proteomes" id="UP000315369">
    <property type="component" value="Unassembled WGS sequence"/>
</dbReference>
<protein>
    <submittedName>
        <fullName evidence="2">FMN-dependent NADH-azoreductase</fullName>
    </submittedName>
</protein>
<keyword evidence="3" id="KW-1185">Reference proteome</keyword>
<dbReference type="EMBL" id="VIFM01000707">
    <property type="protein sequence ID" value="TQF08396.1"/>
    <property type="molecule type" value="Genomic_DNA"/>
</dbReference>
<feature type="domain" description="Flavodoxin-like fold" evidence="1">
    <location>
        <begin position="1"/>
        <end position="45"/>
    </location>
</feature>
<reference evidence="2 3" key="1">
    <citation type="submission" date="2019-06" db="EMBL/GenBank/DDBJ databases">
        <authorList>
            <person name="Livingstone P."/>
            <person name="Whitworth D."/>
        </authorList>
    </citation>
    <scope>NUCLEOTIDE SEQUENCE [LARGE SCALE GENOMIC DNA]</scope>
    <source>
        <strain evidence="2 3">AM401</strain>
    </source>
</reference>
<dbReference type="Gene3D" id="3.40.50.360">
    <property type="match status" value="1"/>
</dbReference>
<evidence type="ECO:0000313" key="3">
    <source>
        <dbReference type="Proteomes" id="UP000315369"/>
    </source>
</evidence>
<dbReference type="AlphaFoldDB" id="A0A540WHA2"/>
<comment type="caution">
    <text evidence="2">The sequence shown here is derived from an EMBL/GenBank/DDBJ whole genome shotgun (WGS) entry which is preliminary data.</text>
</comment>
<dbReference type="InterPro" id="IPR003680">
    <property type="entry name" value="Flavodoxin_fold"/>
</dbReference>
<feature type="non-terminal residue" evidence="2">
    <location>
        <position position="49"/>
    </location>
</feature>
<evidence type="ECO:0000313" key="2">
    <source>
        <dbReference type="EMBL" id="TQF08396.1"/>
    </source>
</evidence>
<gene>
    <name evidence="2" type="ORF">FJV41_50150</name>
</gene>
<name>A0A540WHA2_9BACT</name>